<reference evidence="3 4" key="1">
    <citation type="journal article" date="2023" name="Insect Mol. Biol.">
        <title>Genome sequencing provides insights into the evolution of gene families encoding plant cell wall-degrading enzymes in longhorned beetles.</title>
        <authorList>
            <person name="Shin N.R."/>
            <person name="Okamura Y."/>
            <person name="Kirsch R."/>
            <person name="Pauchet Y."/>
        </authorList>
    </citation>
    <scope>NUCLEOTIDE SEQUENCE [LARGE SCALE GENOMIC DNA]</scope>
    <source>
        <strain evidence="3">EAD_L_NR</strain>
    </source>
</reference>
<dbReference type="Proteomes" id="UP001159042">
    <property type="component" value="Unassembled WGS sequence"/>
</dbReference>
<dbReference type="PANTHER" id="PTHR47577">
    <property type="entry name" value="THAP DOMAIN-CONTAINING PROTEIN 6"/>
    <property type="match status" value="1"/>
</dbReference>
<dbReference type="EMBL" id="JANEYG010000305">
    <property type="protein sequence ID" value="KAJ8910405.1"/>
    <property type="molecule type" value="Genomic_DNA"/>
</dbReference>
<dbReference type="InterPro" id="IPR048367">
    <property type="entry name" value="TNP-like_RNaseH_C"/>
</dbReference>
<gene>
    <name evidence="3" type="ORF">NQ315_011369</name>
</gene>
<dbReference type="Pfam" id="PF21789">
    <property type="entry name" value="TNP-like_RNaseH_C"/>
    <property type="match status" value="1"/>
</dbReference>
<organism evidence="3 4">
    <name type="scientific">Exocentrus adspersus</name>
    <dbReference type="NCBI Taxonomy" id="1586481"/>
    <lineage>
        <taxon>Eukaryota</taxon>
        <taxon>Metazoa</taxon>
        <taxon>Ecdysozoa</taxon>
        <taxon>Arthropoda</taxon>
        <taxon>Hexapoda</taxon>
        <taxon>Insecta</taxon>
        <taxon>Pterygota</taxon>
        <taxon>Neoptera</taxon>
        <taxon>Endopterygota</taxon>
        <taxon>Coleoptera</taxon>
        <taxon>Polyphaga</taxon>
        <taxon>Cucujiformia</taxon>
        <taxon>Chrysomeloidea</taxon>
        <taxon>Cerambycidae</taxon>
        <taxon>Lamiinae</taxon>
        <taxon>Acanthocinini</taxon>
        <taxon>Exocentrus</taxon>
    </lineage>
</organism>
<name>A0AAV8V832_9CUCU</name>
<evidence type="ECO:0008006" key="5">
    <source>
        <dbReference type="Google" id="ProtNLM"/>
    </source>
</evidence>
<accession>A0AAV8V832</accession>
<evidence type="ECO:0000259" key="2">
    <source>
        <dbReference type="Pfam" id="PF21789"/>
    </source>
</evidence>
<dbReference type="AlphaFoldDB" id="A0AAV8V832"/>
<comment type="caution">
    <text evidence="3">The sequence shown here is derived from an EMBL/GenBank/DDBJ whole genome shotgun (WGS) entry which is preliminary data.</text>
</comment>
<protein>
    <recommendedName>
        <fullName evidence="5">Transposable element P transposase</fullName>
    </recommendedName>
</protein>
<dbReference type="InterPro" id="IPR048366">
    <property type="entry name" value="TNP-like_GBD"/>
</dbReference>
<feature type="domain" description="Transposable element P transposase-like GTP-binding insertion" evidence="1">
    <location>
        <begin position="57"/>
        <end position="178"/>
    </location>
</feature>
<evidence type="ECO:0000313" key="4">
    <source>
        <dbReference type="Proteomes" id="UP001159042"/>
    </source>
</evidence>
<feature type="domain" description="Transposable element P transposase-like RNase H C-terminal" evidence="2">
    <location>
        <begin position="253"/>
        <end position="285"/>
    </location>
</feature>
<evidence type="ECO:0000259" key="1">
    <source>
        <dbReference type="Pfam" id="PF21788"/>
    </source>
</evidence>
<dbReference type="Pfam" id="PF21788">
    <property type="entry name" value="TNP-like_GBD"/>
    <property type="match status" value="1"/>
</dbReference>
<dbReference type="PANTHER" id="PTHR47577:SF2">
    <property type="entry name" value="THAP DOMAIN CONTAINING 9"/>
    <property type="match status" value="1"/>
</dbReference>
<keyword evidence="4" id="KW-1185">Reference proteome</keyword>
<proteinExistence type="predicted"/>
<sequence>MCQNIGLKIVAMVCDQGSGNQSALNSLISEGHIHQEENRLSFDVNGKEIILIYDVPHLFKGVRNNLLNKELHFKINGDKKVAKWDDIIDFYYLDTADSTRLCPKLTDLHVLPDKINKMKVSCCTQVFSNQVGSLMKRISQWDIQDEYKLKKSASDTADLILFLDQLFDSLNSNSKIAPSSKPLKGGISKNSGHKQFWYDSLKIIRSMRYFSKDKKQYVSTPSLKNLSKTARGFIYLSEKLLAHGFKFILPREINQDPLENFFAAIRSHGIRNTSPNVTQFTSSYKALLVNNFLSSHSPSSNCEEDFSDSALDSLHCFLTGDSIPGVRPLEDDDGEDYSIPSHVSIQKRTRVGNATLNYIAGYVAKKALKDTNNCESCKKLLLHRKDFPEKNLEFIEARQYKGIKLLKPGHLIFFVATNVAKII</sequence>
<evidence type="ECO:0000313" key="3">
    <source>
        <dbReference type="EMBL" id="KAJ8910405.1"/>
    </source>
</evidence>